<organism evidence="7 8">
    <name type="scientific">Paxillus rubicundulus Ve08.2h10</name>
    <dbReference type="NCBI Taxonomy" id="930991"/>
    <lineage>
        <taxon>Eukaryota</taxon>
        <taxon>Fungi</taxon>
        <taxon>Dikarya</taxon>
        <taxon>Basidiomycota</taxon>
        <taxon>Agaricomycotina</taxon>
        <taxon>Agaricomycetes</taxon>
        <taxon>Agaricomycetidae</taxon>
        <taxon>Boletales</taxon>
        <taxon>Paxilineae</taxon>
        <taxon>Paxillaceae</taxon>
        <taxon>Paxillus</taxon>
    </lineage>
</organism>
<evidence type="ECO:0000313" key="7">
    <source>
        <dbReference type="EMBL" id="KIK97888.1"/>
    </source>
</evidence>
<dbReference type="Pfam" id="PF06726">
    <property type="entry name" value="BC10"/>
    <property type="match status" value="1"/>
</dbReference>
<dbReference type="HOGENOM" id="CLU_095052_0_0_1"/>
<reference evidence="8" key="2">
    <citation type="submission" date="2015-01" db="EMBL/GenBank/DDBJ databases">
        <title>Evolutionary Origins and Diversification of the Mycorrhizal Mutualists.</title>
        <authorList>
            <consortium name="DOE Joint Genome Institute"/>
            <consortium name="Mycorrhizal Genomics Consortium"/>
            <person name="Kohler A."/>
            <person name="Kuo A."/>
            <person name="Nagy L.G."/>
            <person name="Floudas D."/>
            <person name="Copeland A."/>
            <person name="Barry K.W."/>
            <person name="Cichocki N."/>
            <person name="Veneault-Fourrey C."/>
            <person name="LaButti K."/>
            <person name="Lindquist E.A."/>
            <person name="Lipzen A."/>
            <person name="Lundell T."/>
            <person name="Morin E."/>
            <person name="Murat C."/>
            <person name="Riley R."/>
            <person name="Ohm R."/>
            <person name="Sun H."/>
            <person name="Tunlid A."/>
            <person name="Henrissat B."/>
            <person name="Grigoriev I.V."/>
            <person name="Hibbett D.S."/>
            <person name="Martin F."/>
        </authorList>
    </citation>
    <scope>NUCLEOTIDE SEQUENCE [LARGE SCALE GENOMIC DNA]</scope>
    <source>
        <strain evidence="8">Ve08.2h10</strain>
    </source>
</reference>
<keyword evidence="3 6" id="KW-1133">Transmembrane helix</keyword>
<dbReference type="InterPro" id="IPR009598">
    <property type="entry name" value="BCALP"/>
</dbReference>
<evidence type="ECO:0000313" key="8">
    <source>
        <dbReference type="Proteomes" id="UP000054538"/>
    </source>
</evidence>
<feature type="transmembrane region" description="Helical" evidence="6">
    <location>
        <begin position="35"/>
        <end position="54"/>
    </location>
</feature>
<feature type="transmembrane region" description="Helical" evidence="6">
    <location>
        <begin position="6"/>
        <end position="28"/>
    </location>
</feature>
<feature type="region of interest" description="Disordered" evidence="5">
    <location>
        <begin position="198"/>
        <end position="236"/>
    </location>
</feature>
<evidence type="ECO:0000256" key="6">
    <source>
        <dbReference type="SAM" id="Phobius"/>
    </source>
</evidence>
<dbReference type="InParanoid" id="A0A0D0DUE0"/>
<dbReference type="GO" id="GO:0016020">
    <property type="term" value="C:membrane"/>
    <property type="evidence" value="ECO:0007669"/>
    <property type="project" value="UniProtKB-SubCell"/>
</dbReference>
<evidence type="ECO:0000256" key="4">
    <source>
        <dbReference type="ARBA" id="ARBA00023136"/>
    </source>
</evidence>
<evidence type="ECO:0000256" key="5">
    <source>
        <dbReference type="SAM" id="MobiDB-lite"/>
    </source>
</evidence>
<evidence type="ECO:0000256" key="1">
    <source>
        <dbReference type="ARBA" id="ARBA00004370"/>
    </source>
</evidence>
<dbReference type="SMART" id="SM01396">
    <property type="entry name" value="BC10"/>
    <property type="match status" value="1"/>
</dbReference>
<sequence>CTRWFLPLLLLPLPTAPPYFLVLFLFTLALHARPCFYCIVLLAALFLSSCYWQSFPLDARLSAPWADDVTTFYEALNATIRPELKLLEFTPPIMRVADRCWCDFASGAFEPYDIQKWERDSVERAVVEIESEWKQRFEAEGDAKLNATTPKPVEEPTTSNTLGSQQYDTSQQAPNTTRGALSIFRSIFSRALIRAETSPTSSAAITPPTPPEIPAKPSTVEPPSPVKTSLSPGQVDMRPFGVDLILDYRWSREA</sequence>
<evidence type="ECO:0000256" key="3">
    <source>
        <dbReference type="ARBA" id="ARBA00022989"/>
    </source>
</evidence>
<dbReference type="Proteomes" id="UP000054538">
    <property type="component" value="Unassembled WGS sequence"/>
</dbReference>
<feature type="compositionally biased region" description="Polar residues" evidence="5">
    <location>
        <begin position="156"/>
        <end position="176"/>
    </location>
</feature>
<dbReference type="PANTHER" id="PTHR13259:SF1">
    <property type="entry name" value="BLADDER CANCER-ASSOCIATED PROTEIN"/>
    <property type="match status" value="1"/>
</dbReference>
<accession>A0A0D0DUE0</accession>
<keyword evidence="4 6" id="KW-0472">Membrane</keyword>
<name>A0A0D0DUE0_9AGAM</name>
<dbReference type="OrthoDB" id="5563033at2759"/>
<feature type="compositionally biased region" description="Pro residues" evidence="5">
    <location>
        <begin position="207"/>
        <end position="225"/>
    </location>
</feature>
<proteinExistence type="predicted"/>
<dbReference type="AlphaFoldDB" id="A0A0D0DUE0"/>
<comment type="subcellular location">
    <subcellularLocation>
        <location evidence="1">Membrane</location>
    </subcellularLocation>
</comment>
<dbReference type="EMBL" id="KN824916">
    <property type="protein sequence ID" value="KIK97888.1"/>
    <property type="molecule type" value="Genomic_DNA"/>
</dbReference>
<dbReference type="PANTHER" id="PTHR13259">
    <property type="entry name" value="BLADDER CANCER 10 KD PROTEIN HOMOLOG"/>
    <property type="match status" value="1"/>
</dbReference>
<evidence type="ECO:0000256" key="2">
    <source>
        <dbReference type="ARBA" id="ARBA00022692"/>
    </source>
</evidence>
<keyword evidence="2 6" id="KW-0812">Transmembrane</keyword>
<protein>
    <submittedName>
        <fullName evidence="7">Uncharacterized protein</fullName>
    </submittedName>
</protein>
<gene>
    <name evidence="7" type="ORF">PAXRUDRAFT_135380</name>
</gene>
<reference evidence="7 8" key="1">
    <citation type="submission" date="2014-04" db="EMBL/GenBank/DDBJ databases">
        <authorList>
            <consortium name="DOE Joint Genome Institute"/>
            <person name="Kuo A."/>
            <person name="Kohler A."/>
            <person name="Jargeat P."/>
            <person name="Nagy L.G."/>
            <person name="Floudas D."/>
            <person name="Copeland A."/>
            <person name="Barry K.W."/>
            <person name="Cichocki N."/>
            <person name="Veneault-Fourrey C."/>
            <person name="LaButti K."/>
            <person name="Lindquist E.A."/>
            <person name="Lipzen A."/>
            <person name="Lundell T."/>
            <person name="Morin E."/>
            <person name="Murat C."/>
            <person name="Sun H."/>
            <person name="Tunlid A."/>
            <person name="Henrissat B."/>
            <person name="Grigoriev I.V."/>
            <person name="Hibbett D.S."/>
            <person name="Martin F."/>
            <person name="Nordberg H.P."/>
            <person name="Cantor M.N."/>
            <person name="Hua S.X."/>
        </authorList>
    </citation>
    <scope>NUCLEOTIDE SEQUENCE [LARGE SCALE GENOMIC DNA]</scope>
    <source>
        <strain evidence="7 8">Ve08.2h10</strain>
    </source>
</reference>
<keyword evidence="8" id="KW-1185">Reference proteome</keyword>
<feature type="non-terminal residue" evidence="7">
    <location>
        <position position="1"/>
    </location>
</feature>
<feature type="region of interest" description="Disordered" evidence="5">
    <location>
        <begin position="140"/>
        <end position="176"/>
    </location>
</feature>